<comment type="caution">
    <text evidence="2">The sequence shown here is derived from an EMBL/GenBank/DDBJ whole genome shotgun (WGS) entry which is preliminary data.</text>
</comment>
<feature type="chain" id="PRO_5040828333" evidence="1">
    <location>
        <begin position="21"/>
        <end position="75"/>
    </location>
</feature>
<dbReference type="RefSeq" id="XP_058309176.1">
    <property type="nucleotide sequence ID" value="XM_058452638.1"/>
</dbReference>
<dbReference type="EMBL" id="JAPQKR010000012">
    <property type="protein sequence ID" value="KAJ5204697.1"/>
    <property type="molecule type" value="Genomic_DNA"/>
</dbReference>
<dbReference type="Proteomes" id="UP001150904">
    <property type="component" value="Unassembled WGS sequence"/>
</dbReference>
<keyword evidence="1" id="KW-0732">Signal</keyword>
<accession>A0A9W9MP19</accession>
<reference evidence="2" key="2">
    <citation type="journal article" date="2023" name="IMA Fungus">
        <title>Comparative genomic study of the Penicillium genus elucidates a diverse pangenome and 15 lateral gene transfer events.</title>
        <authorList>
            <person name="Petersen C."/>
            <person name="Sorensen T."/>
            <person name="Nielsen M.R."/>
            <person name="Sondergaard T.E."/>
            <person name="Sorensen J.L."/>
            <person name="Fitzpatrick D.A."/>
            <person name="Frisvad J.C."/>
            <person name="Nielsen K.L."/>
        </authorList>
    </citation>
    <scope>NUCLEOTIDE SEQUENCE</scope>
    <source>
        <strain evidence="2">IBT 15544</strain>
    </source>
</reference>
<sequence>MKLCVTALAAVMALASMAAADNSLQDQDLTCLRACASHKQKCPEEWTPKKKGNVRTWHSIANSVGHVANQTNERV</sequence>
<organism evidence="2 3">
    <name type="scientific">Penicillium cinerascens</name>
    <dbReference type="NCBI Taxonomy" id="70096"/>
    <lineage>
        <taxon>Eukaryota</taxon>
        <taxon>Fungi</taxon>
        <taxon>Dikarya</taxon>
        <taxon>Ascomycota</taxon>
        <taxon>Pezizomycotina</taxon>
        <taxon>Eurotiomycetes</taxon>
        <taxon>Eurotiomycetidae</taxon>
        <taxon>Eurotiales</taxon>
        <taxon>Aspergillaceae</taxon>
        <taxon>Penicillium</taxon>
    </lineage>
</organism>
<evidence type="ECO:0000313" key="2">
    <source>
        <dbReference type="EMBL" id="KAJ5204697.1"/>
    </source>
</evidence>
<evidence type="ECO:0000313" key="3">
    <source>
        <dbReference type="Proteomes" id="UP001150904"/>
    </source>
</evidence>
<evidence type="ECO:0000256" key="1">
    <source>
        <dbReference type="SAM" id="SignalP"/>
    </source>
</evidence>
<gene>
    <name evidence="2" type="ORF">N7498_005576</name>
</gene>
<keyword evidence="3" id="KW-1185">Reference proteome</keyword>
<dbReference type="GeneID" id="83179939"/>
<name>A0A9W9MP19_9EURO</name>
<reference evidence="2" key="1">
    <citation type="submission" date="2022-12" db="EMBL/GenBank/DDBJ databases">
        <authorList>
            <person name="Petersen C."/>
        </authorList>
    </citation>
    <scope>NUCLEOTIDE SEQUENCE</scope>
    <source>
        <strain evidence="2">IBT 15544</strain>
    </source>
</reference>
<protein>
    <submittedName>
        <fullName evidence="2">Uncharacterized protein</fullName>
    </submittedName>
</protein>
<proteinExistence type="predicted"/>
<feature type="signal peptide" evidence="1">
    <location>
        <begin position="1"/>
        <end position="20"/>
    </location>
</feature>
<dbReference type="AlphaFoldDB" id="A0A9W9MP19"/>